<protein>
    <recommendedName>
        <fullName evidence="6">DUF304 domain-containing protein</fullName>
    </recommendedName>
</protein>
<dbReference type="RefSeq" id="WP_100712643.1">
    <property type="nucleotide sequence ID" value="NZ_NPDY01000002.1"/>
</dbReference>
<evidence type="ECO:0000313" key="5">
    <source>
        <dbReference type="Proteomes" id="UP000231990"/>
    </source>
</evidence>
<evidence type="ECO:0008006" key="6">
    <source>
        <dbReference type="Google" id="ProtNLM"/>
    </source>
</evidence>
<keyword evidence="4" id="KW-1185">Reference proteome</keyword>
<name>A0A2M9ZP57_9LEPT</name>
<feature type="transmembrane region" description="Helical" evidence="1">
    <location>
        <begin position="87"/>
        <end position="111"/>
    </location>
</feature>
<evidence type="ECO:0000313" key="2">
    <source>
        <dbReference type="EMBL" id="PJZ70636.1"/>
    </source>
</evidence>
<dbReference type="OrthoDB" id="339225at2"/>
<comment type="caution">
    <text evidence="3">The sequence shown here is derived from an EMBL/GenBank/DDBJ whole genome shotgun (WGS) entry which is preliminary data.</text>
</comment>
<evidence type="ECO:0000313" key="3">
    <source>
        <dbReference type="EMBL" id="PJZ73847.1"/>
    </source>
</evidence>
<dbReference type="NCBIfam" id="NF047611">
    <property type="entry name" value="LIC20162_fam"/>
    <property type="match status" value="1"/>
</dbReference>
<keyword evidence="1" id="KW-1133">Transmembrane helix</keyword>
<organism evidence="3 5">
    <name type="scientific">Leptospira perolatii</name>
    <dbReference type="NCBI Taxonomy" id="2023191"/>
    <lineage>
        <taxon>Bacteria</taxon>
        <taxon>Pseudomonadati</taxon>
        <taxon>Spirochaetota</taxon>
        <taxon>Spirochaetia</taxon>
        <taxon>Leptospirales</taxon>
        <taxon>Leptospiraceae</taxon>
        <taxon>Leptospira</taxon>
    </lineage>
</organism>
<keyword evidence="1" id="KW-0472">Membrane</keyword>
<reference evidence="4 5" key="1">
    <citation type="submission" date="2017-07" db="EMBL/GenBank/DDBJ databases">
        <title>Leptospira spp. isolated from tropical soils.</title>
        <authorList>
            <person name="Thibeaux R."/>
            <person name="Iraola G."/>
            <person name="Ferres I."/>
            <person name="Bierque E."/>
            <person name="Girault D."/>
            <person name="Soupe-Gilbert M.-E."/>
            <person name="Picardeau M."/>
            <person name="Goarant C."/>
        </authorList>
    </citation>
    <scope>NUCLEOTIDE SEQUENCE [LARGE SCALE GENOMIC DNA]</scope>
    <source>
        <strain evidence="3 5">FH1-B-B1</strain>
        <strain evidence="2 4">FH1-B-C1</strain>
    </source>
</reference>
<sequence>MNKQKERSLPVWWSWSQENQIGKKRKLQHAKLIPNPIPSFLAILIYCGFLYYLLPLQEIIATYVFKFVEFLQIPKVLKIQLLTDPRLYQYSALILVGYVGFAFFIDLWNFLEKNLLQSLSWEGEKIKLVKWSLLGKESVRWNPHLSGLQIMHKSGLLRSFLGLEKIVFYQQTQGKEVSVLAESPYFHSKKNREFLDSILHR</sequence>
<dbReference type="Proteomes" id="UP000231962">
    <property type="component" value="Unassembled WGS sequence"/>
</dbReference>
<dbReference type="Proteomes" id="UP000231990">
    <property type="component" value="Unassembled WGS sequence"/>
</dbReference>
<dbReference type="AlphaFoldDB" id="A0A2M9ZP57"/>
<dbReference type="EMBL" id="NPDZ01000003">
    <property type="protein sequence ID" value="PJZ73847.1"/>
    <property type="molecule type" value="Genomic_DNA"/>
</dbReference>
<dbReference type="NCBIfam" id="NF047610">
    <property type="entry name" value="LIMLP_18675_fam"/>
    <property type="match status" value="1"/>
</dbReference>
<proteinExistence type="predicted"/>
<dbReference type="EMBL" id="NPDY01000002">
    <property type="protein sequence ID" value="PJZ70636.1"/>
    <property type="molecule type" value="Genomic_DNA"/>
</dbReference>
<keyword evidence="1" id="KW-0812">Transmembrane</keyword>
<gene>
    <name evidence="2" type="ORF">CH360_03615</name>
    <name evidence="3" type="ORF">CH373_06755</name>
</gene>
<accession>A0A2M9ZP57</accession>
<evidence type="ECO:0000256" key="1">
    <source>
        <dbReference type="SAM" id="Phobius"/>
    </source>
</evidence>
<feature type="transmembrane region" description="Helical" evidence="1">
    <location>
        <begin position="32"/>
        <end position="54"/>
    </location>
</feature>
<evidence type="ECO:0000313" key="4">
    <source>
        <dbReference type="Proteomes" id="UP000231962"/>
    </source>
</evidence>